<organism evidence="4 5">
    <name type="scientific">Colletotrichum sojae</name>
    <dbReference type="NCBI Taxonomy" id="2175907"/>
    <lineage>
        <taxon>Eukaryota</taxon>
        <taxon>Fungi</taxon>
        <taxon>Dikarya</taxon>
        <taxon>Ascomycota</taxon>
        <taxon>Pezizomycotina</taxon>
        <taxon>Sordariomycetes</taxon>
        <taxon>Hypocreomycetidae</taxon>
        <taxon>Glomerellales</taxon>
        <taxon>Glomerellaceae</taxon>
        <taxon>Colletotrichum</taxon>
        <taxon>Colletotrichum orchidearum species complex</taxon>
    </lineage>
</organism>
<protein>
    <recommendedName>
        <fullName evidence="6">Amidase domain-containing protein</fullName>
    </recommendedName>
</protein>
<sequence>MRSLSITLGLLGLAGATLVDRGRVVELNGISYFTVGISVGQLGGNVSQTEILSAAEIPGSDLFALAVIEAPSPEISADELLNITTSYDALDDVFQLAFLQSIYIRVVDPENQAIQLSGTSSQLSELGTTLLISPGGFTNNSPSIAIALFELDLPKGPYFVSVRLRLGVKDLFHIKGIGSRAYYNLGERATADWVDFHAPFNARGDDYQTPTGSSSGSGAGIGAYDWLDISLGSDTGGSMRGPAGLNGIFGNRPSTGAISLDQVIPLTPIADTAGIFARSGSLWSKVTRIWYPDFASNFTSYPKTFYRPEVDDAITASMSPELIALIEGFFDGLKAFMEVDPTPANFIQLWAEPHGEAPADINELLSMCLASSPAGTTGWAEANGADDAYAEALRNVSVFKSWYETEGYGRRDPDSCSEGLYVYPWTLGTPAYRNVYFQAPVAGPISFSDQIIAVASDGPEVIVPIGEVHYNSTKSGSTDHDALLPSVPYAPSHDGPAPVNGKGHNDLHSTAFNMPAFFVHVNFVKQQAAPGDASYFMDGKPHSHNANRVVGMVRTSSTRTKEDFDELATRIESAWDQVVGGAERMSGGMMVAEEQRLMMVAFTPVLSIRESGMTGPVPGNEDAWLKEQLPYIKEMQSCGMRDFTMLLEELEKKEGFSGCSV</sequence>
<comment type="caution">
    <text evidence="4">The sequence shown here is derived from an EMBL/GenBank/DDBJ whole genome shotgun (WGS) entry which is preliminary data.</text>
</comment>
<gene>
    <name evidence="4" type="ORF">CSOJ01_10316</name>
</gene>
<feature type="chain" id="PRO_5034778367" description="Amidase domain-containing protein" evidence="1">
    <location>
        <begin position="17"/>
        <end position="661"/>
    </location>
</feature>
<dbReference type="InterPro" id="IPR058329">
    <property type="entry name" value="Arp1_N"/>
</dbReference>
<dbReference type="Gene3D" id="3.90.1300.10">
    <property type="entry name" value="Amidase signature (AS) domain"/>
    <property type="match status" value="1"/>
</dbReference>
<dbReference type="InterPro" id="IPR014347">
    <property type="entry name" value="Tautomerase/MIF_sf"/>
</dbReference>
<dbReference type="PANTHER" id="PTHR46310:SF7">
    <property type="entry name" value="AMIDASE 1"/>
    <property type="match status" value="1"/>
</dbReference>
<evidence type="ECO:0000313" key="5">
    <source>
        <dbReference type="Proteomes" id="UP000652219"/>
    </source>
</evidence>
<dbReference type="InterPro" id="IPR023631">
    <property type="entry name" value="Amidase_dom"/>
</dbReference>
<proteinExistence type="predicted"/>
<evidence type="ECO:0000256" key="1">
    <source>
        <dbReference type="SAM" id="SignalP"/>
    </source>
</evidence>
<dbReference type="EMBL" id="WIGN01000213">
    <property type="protein sequence ID" value="KAF6804285.1"/>
    <property type="molecule type" value="Genomic_DNA"/>
</dbReference>
<dbReference type="Pfam" id="PF26053">
    <property type="entry name" value="DUF8016"/>
    <property type="match status" value="1"/>
</dbReference>
<evidence type="ECO:0008006" key="6">
    <source>
        <dbReference type="Google" id="ProtNLM"/>
    </source>
</evidence>
<accession>A0A8H6J196</accession>
<reference evidence="4 5" key="1">
    <citation type="journal article" date="2020" name="Phytopathology">
        <title>Genome Sequence Resources of Colletotrichum truncatum, C. plurivorum, C. musicola, and C. sojae: Four Species Pathogenic to Soybean (Glycine max).</title>
        <authorList>
            <person name="Rogerio F."/>
            <person name="Boufleur T.R."/>
            <person name="Ciampi-Guillardi M."/>
            <person name="Sukno S.A."/>
            <person name="Thon M.R."/>
            <person name="Massola Junior N.S."/>
            <person name="Baroncelli R."/>
        </authorList>
    </citation>
    <scope>NUCLEOTIDE SEQUENCE [LARGE SCALE GENOMIC DNA]</scope>
    <source>
        <strain evidence="4 5">LFN0009</strain>
    </source>
</reference>
<dbReference type="SUPFAM" id="SSF75304">
    <property type="entry name" value="Amidase signature (AS) enzymes"/>
    <property type="match status" value="1"/>
</dbReference>
<dbReference type="Proteomes" id="UP000652219">
    <property type="component" value="Unassembled WGS sequence"/>
</dbReference>
<feature type="domain" description="Amidase" evidence="2">
    <location>
        <begin position="205"/>
        <end position="279"/>
    </location>
</feature>
<feature type="signal peptide" evidence="1">
    <location>
        <begin position="1"/>
        <end position="16"/>
    </location>
</feature>
<keyword evidence="1" id="KW-0732">Signal</keyword>
<dbReference type="PANTHER" id="PTHR46310">
    <property type="entry name" value="AMIDASE 1"/>
    <property type="match status" value="1"/>
</dbReference>
<name>A0A8H6J196_9PEZI</name>
<dbReference type="Gene3D" id="3.30.429.10">
    <property type="entry name" value="Macrophage Migration Inhibitory Factor"/>
    <property type="match status" value="1"/>
</dbReference>
<keyword evidence="5" id="KW-1185">Reference proteome</keyword>
<dbReference type="AlphaFoldDB" id="A0A8H6J196"/>
<evidence type="ECO:0000259" key="3">
    <source>
        <dbReference type="Pfam" id="PF26053"/>
    </source>
</evidence>
<evidence type="ECO:0000313" key="4">
    <source>
        <dbReference type="EMBL" id="KAF6804285.1"/>
    </source>
</evidence>
<evidence type="ECO:0000259" key="2">
    <source>
        <dbReference type="Pfam" id="PF01425"/>
    </source>
</evidence>
<dbReference type="InterPro" id="IPR036928">
    <property type="entry name" value="AS_sf"/>
</dbReference>
<dbReference type="Pfam" id="PF01425">
    <property type="entry name" value="Amidase"/>
    <property type="match status" value="1"/>
</dbReference>
<feature type="domain" description="Scytalone dehydratase-like protein Arp1 N-terminal" evidence="3">
    <location>
        <begin position="53"/>
        <end position="163"/>
    </location>
</feature>